<protein>
    <recommendedName>
        <fullName evidence="1">DUF4277 domain-containing protein</fullName>
    </recommendedName>
</protein>
<sequence length="99" mass="11123">MPALINTALSSSTGRPEEIPYGVLAMMMIVNMCDDHHPIYRLKEYYEDKDIEGLFHQPISLEQINDDRLGGFLDLFHAAGSRNIFSKILAKAITPIKSS</sequence>
<evidence type="ECO:0000313" key="2">
    <source>
        <dbReference type="EMBL" id="ABR49985.1"/>
    </source>
</evidence>
<keyword evidence="3" id="KW-1185">Reference proteome</keyword>
<dbReference type="HOGENOM" id="CLU_2314201_0_0_9"/>
<organism evidence="2 3">
    <name type="scientific">Alkaliphilus metalliredigens (strain QYMF)</name>
    <dbReference type="NCBI Taxonomy" id="293826"/>
    <lineage>
        <taxon>Bacteria</taxon>
        <taxon>Bacillati</taxon>
        <taxon>Bacillota</taxon>
        <taxon>Clostridia</taxon>
        <taxon>Peptostreptococcales</taxon>
        <taxon>Natronincolaceae</taxon>
        <taxon>Alkaliphilus</taxon>
    </lineage>
</organism>
<gene>
    <name evidence="2" type="ordered locus">Amet_3883</name>
</gene>
<dbReference type="EMBL" id="CP000724">
    <property type="protein sequence ID" value="ABR49985.1"/>
    <property type="molecule type" value="Genomic_DNA"/>
</dbReference>
<dbReference type="InterPro" id="IPR025457">
    <property type="entry name" value="DUF4277"/>
</dbReference>
<dbReference type="Proteomes" id="UP000001572">
    <property type="component" value="Chromosome"/>
</dbReference>
<dbReference type="AlphaFoldDB" id="A6TUW7"/>
<evidence type="ECO:0000313" key="3">
    <source>
        <dbReference type="Proteomes" id="UP000001572"/>
    </source>
</evidence>
<accession>A6TUW7</accession>
<dbReference type="KEGG" id="amt:Amet_3883"/>
<proteinExistence type="predicted"/>
<dbReference type="Pfam" id="PF14104">
    <property type="entry name" value="DUF4277"/>
    <property type="match status" value="1"/>
</dbReference>
<reference evidence="3" key="1">
    <citation type="journal article" date="2016" name="Genome Announc.">
        <title>Complete genome sequence of Alkaliphilus metalliredigens strain QYMF, an alkaliphilic and metal-reducing bacterium isolated from borax-contaminated leachate ponds.</title>
        <authorList>
            <person name="Hwang C."/>
            <person name="Copeland A."/>
            <person name="Lucas S."/>
            <person name="Lapidus A."/>
            <person name="Barry K."/>
            <person name="Detter J.C."/>
            <person name="Glavina Del Rio T."/>
            <person name="Hammon N."/>
            <person name="Israni S."/>
            <person name="Dalin E."/>
            <person name="Tice H."/>
            <person name="Pitluck S."/>
            <person name="Chertkov O."/>
            <person name="Brettin T."/>
            <person name="Bruce D."/>
            <person name="Han C."/>
            <person name="Schmutz J."/>
            <person name="Larimer F."/>
            <person name="Land M.L."/>
            <person name="Hauser L."/>
            <person name="Kyrpides N."/>
            <person name="Mikhailova N."/>
            <person name="Ye Q."/>
            <person name="Zhou J."/>
            <person name="Richardson P."/>
            <person name="Fields M.W."/>
        </authorList>
    </citation>
    <scope>NUCLEOTIDE SEQUENCE [LARGE SCALE GENOMIC DNA]</scope>
    <source>
        <strain evidence="3">QYMF</strain>
    </source>
</reference>
<evidence type="ECO:0000259" key="1">
    <source>
        <dbReference type="Pfam" id="PF14104"/>
    </source>
</evidence>
<feature type="domain" description="DUF4277" evidence="1">
    <location>
        <begin position="4"/>
        <end position="89"/>
    </location>
</feature>
<name>A6TUW7_ALKMQ</name>